<dbReference type="OrthoDB" id="1925648at2759"/>
<organism evidence="4 5">
    <name type="scientific">Zostera marina</name>
    <name type="common">Eelgrass</name>
    <dbReference type="NCBI Taxonomy" id="29655"/>
    <lineage>
        <taxon>Eukaryota</taxon>
        <taxon>Viridiplantae</taxon>
        <taxon>Streptophyta</taxon>
        <taxon>Embryophyta</taxon>
        <taxon>Tracheophyta</taxon>
        <taxon>Spermatophyta</taxon>
        <taxon>Magnoliopsida</taxon>
        <taxon>Liliopsida</taxon>
        <taxon>Zosteraceae</taxon>
        <taxon>Zostera</taxon>
    </lineage>
</organism>
<protein>
    <recommendedName>
        <fullName evidence="6">DUF632 domain-containing protein</fullName>
    </recommendedName>
</protein>
<feature type="compositionally biased region" description="Pro residues" evidence="1">
    <location>
        <begin position="236"/>
        <end position="254"/>
    </location>
</feature>
<dbReference type="EMBL" id="LFYR01001640">
    <property type="protein sequence ID" value="KMZ60109.1"/>
    <property type="molecule type" value="Genomic_DNA"/>
</dbReference>
<dbReference type="InterPro" id="IPR006867">
    <property type="entry name" value="DUF632"/>
</dbReference>
<feature type="region of interest" description="Disordered" evidence="1">
    <location>
        <begin position="777"/>
        <end position="810"/>
    </location>
</feature>
<keyword evidence="5" id="KW-1185">Reference proteome</keyword>
<dbReference type="Pfam" id="PF04783">
    <property type="entry name" value="DUF630"/>
    <property type="match status" value="1"/>
</dbReference>
<feature type="region of interest" description="Disordered" evidence="1">
    <location>
        <begin position="93"/>
        <end position="131"/>
    </location>
</feature>
<dbReference type="PANTHER" id="PTHR21450">
    <property type="entry name" value="PROTEIN ALTERED PHOSPHATE STARVATION RESPONSE 1"/>
    <property type="match status" value="1"/>
</dbReference>
<evidence type="ECO:0000259" key="3">
    <source>
        <dbReference type="Pfam" id="PF04783"/>
    </source>
</evidence>
<dbReference type="Proteomes" id="UP000036987">
    <property type="component" value="Unassembled WGS sequence"/>
</dbReference>
<gene>
    <name evidence="4" type="ORF">ZOSMA_60G00530</name>
</gene>
<evidence type="ECO:0000313" key="5">
    <source>
        <dbReference type="Proteomes" id="UP000036987"/>
    </source>
</evidence>
<sequence length="861" mass="97015">MGCGSSKLEDAKLVTLCKKRRDLIRDAVDHRYALASSHAAYFRSLCAIGDALERFVEEDLSFASSSSPSGDSSPVLTIPSSEGKVGTVRSKFGEFGREAGGGSTPRSSISHIHEEEEEDSHLHFSSDEDDVDGDHGGGMPGIYKSYSSPTRFGGVRNSNIYYYNNNNNISSNMNYMKHSSQTPNTVYQNPYPPQYGTYDNGDEGGGSYFGGASSSNANGGWYPTYNNYYNYQPPSVIPPPTASPPPTPPPPPPGGSSWDFLDPFRTYEQVYSSYPMGSFRSSANSSEVREKEGIPDLEDEIEHDAVNGSDIGKADGSRIPVDKVTSSSQDKYVMEKSMENERHSIGSSPRCIESGSSEDGSILKGGGEDNEVIRKRGVTFEIDTSLETEKSEPSIATALSTQGSRDVREVIKEIQEQFIEASAFGEDVAVLLEVGKMRHQTRKTIFRVLSYRILDNLSMKACRRVSHQTFKRPRVSNTRKSKTRHRDYSRSGSMKFNSLSATLDKLYVWEKKLFREVKDEEKLRISYDKKFKKLIFLKDRGADSHKIEETQVSINNLVTKIDITIKSIEVISSKVQKLRDEELRPQLTELIQSWKKMWSCLFNCHRKQYLAITDSKSRNIMAKTGSQNISVSKASKQLEIELLNWSFCFRDWISTQKNYLNSLNEWLFSCLNVEPEVTTDGEMPFSPGRIGAPAIFITCNDWHHALSVISENEVVNNMSDFVLKLHTLWEIQDKERHQKLKCEFLAQDLARKLTTWYKENENYEMHLQIDDSSDTKSAFVSENGVPPLAKQQHTRPLDSERKKLEDEKENHREIVKNVHVEAAKTLRMGLIPVFESLGSFSVGMVKAYDELRIPNSDGPTT</sequence>
<proteinExistence type="predicted"/>
<dbReference type="PANTHER" id="PTHR21450:SF2">
    <property type="entry name" value="FAMILY PROTEIN, PUTATIVE (DUF630 AND DUF632)-RELATED"/>
    <property type="match status" value="1"/>
</dbReference>
<feature type="compositionally biased region" description="Basic and acidic residues" evidence="1">
    <location>
        <begin position="332"/>
        <end position="344"/>
    </location>
</feature>
<feature type="compositionally biased region" description="Basic residues" evidence="1">
    <location>
        <begin position="470"/>
        <end position="487"/>
    </location>
</feature>
<feature type="domain" description="DUF632" evidence="2">
    <location>
        <begin position="408"/>
        <end position="726"/>
    </location>
</feature>
<accession>A0A0K9NTM2</accession>
<evidence type="ECO:0000313" key="4">
    <source>
        <dbReference type="EMBL" id="KMZ60109.1"/>
    </source>
</evidence>
<feature type="domain" description="DUF630" evidence="3">
    <location>
        <begin position="1"/>
        <end position="59"/>
    </location>
</feature>
<feature type="region of interest" description="Disordered" evidence="1">
    <location>
        <begin position="278"/>
        <end position="368"/>
    </location>
</feature>
<dbReference type="Pfam" id="PF04782">
    <property type="entry name" value="DUF632"/>
    <property type="match status" value="1"/>
</dbReference>
<feature type="region of interest" description="Disordered" evidence="1">
    <location>
        <begin position="236"/>
        <end position="261"/>
    </location>
</feature>
<evidence type="ECO:0000256" key="1">
    <source>
        <dbReference type="SAM" id="MobiDB-lite"/>
    </source>
</evidence>
<evidence type="ECO:0000259" key="2">
    <source>
        <dbReference type="Pfam" id="PF04782"/>
    </source>
</evidence>
<feature type="region of interest" description="Disordered" evidence="1">
    <location>
        <begin position="470"/>
        <end position="490"/>
    </location>
</feature>
<reference evidence="5" key="1">
    <citation type="journal article" date="2016" name="Nature">
        <title>The genome of the seagrass Zostera marina reveals angiosperm adaptation to the sea.</title>
        <authorList>
            <person name="Olsen J.L."/>
            <person name="Rouze P."/>
            <person name="Verhelst B."/>
            <person name="Lin Y.-C."/>
            <person name="Bayer T."/>
            <person name="Collen J."/>
            <person name="Dattolo E."/>
            <person name="De Paoli E."/>
            <person name="Dittami S."/>
            <person name="Maumus F."/>
            <person name="Michel G."/>
            <person name="Kersting A."/>
            <person name="Lauritano C."/>
            <person name="Lohaus R."/>
            <person name="Toepel M."/>
            <person name="Tonon T."/>
            <person name="Vanneste K."/>
            <person name="Amirebrahimi M."/>
            <person name="Brakel J."/>
            <person name="Bostroem C."/>
            <person name="Chovatia M."/>
            <person name="Grimwood J."/>
            <person name="Jenkins J.W."/>
            <person name="Jueterbock A."/>
            <person name="Mraz A."/>
            <person name="Stam W.T."/>
            <person name="Tice H."/>
            <person name="Bornberg-Bauer E."/>
            <person name="Green P.J."/>
            <person name="Pearson G.A."/>
            <person name="Procaccini G."/>
            <person name="Duarte C.M."/>
            <person name="Schmutz J."/>
            <person name="Reusch T.B.H."/>
            <person name="Van de Peer Y."/>
        </authorList>
    </citation>
    <scope>NUCLEOTIDE SEQUENCE [LARGE SCALE GENOMIC DNA]</scope>
    <source>
        <strain evidence="5">cv. Finnish</strain>
    </source>
</reference>
<name>A0A0K9NTM2_ZOSMR</name>
<feature type="compositionally biased region" description="Basic and acidic residues" evidence="1">
    <location>
        <begin position="795"/>
        <end position="810"/>
    </location>
</feature>
<evidence type="ECO:0008006" key="6">
    <source>
        <dbReference type="Google" id="ProtNLM"/>
    </source>
</evidence>
<dbReference type="OMA" id="WQEAMGR"/>
<dbReference type="AlphaFoldDB" id="A0A0K9NTM2"/>
<comment type="caution">
    <text evidence="4">The sequence shown here is derived from an EMBL/GenBank/DDBJ whole genome shotgun (WGS) entry which is preliminary data.</text>
</comment>
<dbReference type="InterPro" id="IPR006868">
    <property type="entry name" value="DUF630"/>
</dbReference>